<feature type="compositionally biased region" description="Polar residues" evidence="5">
    <location>
        <begin position="964"/>
        <end position="975"/>
    </location>
</feature>
<dbReference type="InterPro" id="IPR003593">
    <property type="entry name" value="AAA+_ATPase"/>
</dbReference>
<feature type="binding site" evidence="3">
    <location>
        <begin position="1026"/>
        <end position="1033"/>
    </location>
    <ligand>
        <name>ATP</name>
        <dbReference type="ChEBI" id="CHEBI:30616"/>
    </ligand>
</feature>
<dbReference type="Proteomes" id="UP000675409">
    <property type="component" value="Unassembled WGS sequence"/>
</dbReference>
<evidence type="ECO:0000256" key="2">
    <source>
        <dbReference type="ARBA" id="ARBA00022840"/>
    </source>
</evidence>
<dbReference type="SUPFAM" id="SSF52540">
    <property type="entry name" value="P-loop containing nucleoside triphosphate hydrolases"/>
    <property type="match status" value="3"/>
</dbReference>
<evidence type="ECO:0000256" key="4">
    <source>
        <dbReference type="SAM" id="Coils"/>
    </source>
</evidence>
<keyword evidence="4" id="KW-0175">Coiled coil</keyword>
<accession>A0ABS1LK18</accession>
<keyword evidence="2 3" id="KW-0067">ATP-binding</keyword>
<keyword evidence="7" id="KW-0132">Cell division</keyword>
<feature type="domain" description="FtsK" evidence="6">
    <location>
        <begin position="650"/>
        <end position="842"/>
    </location>
</feature>
<evidence type="ECO:0000313" key="8">
    <source>
        <dbReference type="Proteomes" id="UP000675409"/>
    </source>
</evidence>
<dbReference type="PROSITE" id="PS50901">
    <property type="entry name" value="FTSK"/>
    <property type="match status" value="2"/>
</dbReference>
<dbReference type="Pfam" id="PF01580">
    <property type="entry name" value="FtsK_SpoIIIE"/>
    <property type="match status" value="2"/>
</dbReference>
<feature type="binding site" evidence="3">
    <location>
        <begin position="668"/>
        <end position="675"/>
    </location>
    <ligand>
        <name>ATP</name>
        <dbReference type="ChEBI" id="CHEBI:30616"/>
    </ligand>
</feature>
<dbReference type="RefSeq" id="WP_201846620.1">
    <property type="nucleotide sequence ID" value="NZ_JABBYC010000013.1"/>
</dbReference>
<name>A0ABS1LK18_9MICO</name>
<dbReference type="EMBL" id="JABBYC010000013">
    <property type="protein sequence ID" value="MBL0886552.1"/>
    <property type="molecule type" value="Genomic_DNA"/>
</dbReference>
<reference evidence="7 8" key="1">
    <citation type="journal article" date="2021" name="Arch. Microbiol.">
        <title>Myceligenerans indicum sp. nov., an actinobacterium isolated from mangrove sediment of Sundarbans, India.</title>
        <authorList>
            <person name="Asha K."/>
            <person name="Bhadury P."/>
        </authorList>
    </citation>
    <scope>NUCLEOTIDE SEQUENCE [LARGE SCALE GENOMIC DNA]</scope>
    <source>
        <strain evidence="7 8">I2</strain>
    </source>
</reference>
<dbReference type="Gene3D" id="3.40.50.300">
    <property type="entry name" value="P-loop containing nucleotide triphosphate hydrolases"/>
    <property type="match status" value="4"/>
</dbReference>
<proteinExistence type="predicted"/>
<feature type="compositionally biased region" description="Pro residues" evidence="5">
    <location>
        <begin position="980"/>
        <end position="989"/>
    </location>
</feature>
<keyword evidence="1 3" id="KW-0547">Nucleotide-binding</keyword>
<dbReference type="InterPro" id="IPR027417">
    <property type="entry name" value="P-loop_NTPase"/>
</dbReference>
<feature type="region of interest" description="Disordered" evidence="5">
    <location>
        <begin position="956"/>
        <end position="993"/>
    </location>
</feature>
<evidence type="ECO:0000256" key="3">
    <source>
        <dbReference type="PROSITE-ProRule" id="PRU00289"/>
    </source>
</evidence>
<comment type="caution">
    <text evidence="7">The sequence shown here is derived from an EMBL/GenBank/DDBJ whole genome shotgun (WGS) entry which is preliminary data.</text>
</comment>
<organism evidence="7 8">
    <name type="scientific">Myceligenerans indicum</name>
    <dbReference type="NCBI Taxonomy" id="2593663"/>
    <lineage>
        <taxon>Bacteria</taxon>
        <taxon>Bacillati</taxon>
        <taxon>Actinomycetota</taxon>
        <taxon>Actinomycetes</taxon>
        <taxon>Micrococcales</taxon>
        <taxon>Promicromonosporaceae</taxon>
        <taxon>Myceligenerans</taxon>
    </lineage>
</organism>
<keyword evidence="8" id="KW-1185">Reference proteome</keyword>
<feature type="coiled-coil region" evidence="4">
    <location>
        <begin position="294"/>
        <end position="321"/>
    </location>
</feature>
<feature type="domain" description="FtsK" evidence="6">
    <location>
        <begin position="1009"/>
        <end position="1207"/>
    </location>
</feature>
<dbReference type="InterPro" id="IPR002543">
    <property type="entry name" value="FtsK_dom"/>
</dbReference>
<feature type="region of interest" description="Disordered" evidence="5">
    <location>
        <begin position="188"/>
        <end position="223"/>
    </location>
</feature>
<sequence>MRVLITARHGAREALLSLDVDEATRPADLAERLGAEVGAAPGSAMFLDGRQVVPAGGPQDRPEAEVMPVADAGLRDGAVVTFLPPGPALGAAAGGPVDLCVTGGAGAGAVVRLGVGESVLQVAPDGRVRVDERHEGGLAALAVVVALDGRVSVRRLPDPRSAAQSVLHDRLAEPLGDQDVSWPPGTQVRIGPSVLTVQPATRADADLRPGKEPGTLDYNRPPRLLPPMPATRFRLPAEPRPPARNPLPWLAMAMPAVLGVTMALVFRSPYYLAFALASPLMGLGNWWMNKRNGRTTHAERLRQHARERAALEAEVLDAVRREQHLRRLSSPGAAELRVIATTPTRRLWERRDTDADHLAVRLGLADATGRVEVEDMAEPEHRRTTRATVRSVPVTVSLREAGVVGIAGPGDWPRRRARWIVGQLGVLQSPRDVQIYLLTSPEHVEQWAWAAWLPHARPGLGQDAVALFGTTTETLAARVAEVNALITQRRAATEGIGGGKAAFGPQVVVVLDGARRLRTLPGVVAILRDGPAVGVSVVCLDGDEQLLPEECTAVAQARADGGMTLRRQDTDDLRTVTADEVADDWYEPVARAVAAVQDVTAAGSEGMIPDSARLVEVLGIEDADADQFVARWKGVGTAGSTLATVGVSLDGPFGLDLVKDGPHALVGGTTGSGKSEFLQTVVASLAVVNTPETMNFVLVDYKGGAAFSRCEHLPHTVGMVTDLDTHLVERALDSLRAELTHREHVLAAAGAKDLEDYLDAQRRGHDGPTLPRLLIVIDEFASMARELPDFVTGLVNIAQRGRSLGIHLILATQRPSGVVSPEIRANTNLRVALRMTDKGESQDVIDSPEAAEISGSQPGRAYARLGHASLIPFQSARVGGRRLSRADAAEIPPPFVARVPVTGLGGAVPRRRRTERRQETGTDLAALVDTLRDAAAAGGWTEPRRPWLPALPTLLSLTDVPRPDTSQPDASQPDTSGPGPSRPGGPVPEPGGTARFAWALEDEPSAQRQGPSVIDLDEFGHRYVVGAPGSGRSTALRTTAFAAAAALRVTDLHLYAIDCGNGALAVLDELPHTGAVVQRGQEDRVRRLLTRLRAELGRRQKVLADGNFANVTEQRETAGPRERLPRILVLVDRWENFVSTYGDSDNGALLDAVTELLRDGASAGVHLVVAGDRSLLSSRMSVLTDDVVVLRLTDRFDYGMAGINHKKLPEEVPPGRAYRGGSGLETQVAILGEDPAGRAQSAAARELAGAVRQRETVPPGTGPFRVDDLPTTVTLDDAYRYAGPEAARPMWAMLGVGGDDLTALGADLAGDAPSFLVVGPARSGRSTMLAAMAESLLRGGTELVVIAPRASPLRDLAGRDGVRTVLTDPDDVTEGALAPHLDPDLDPAGTPVVLVVDDGELVADCPAKGWLRSWFRTAGDHRRALVLGGDASEVASGFSGWQVDAKKHRRGALLSPQDRFDGDLVGASLPRSAVSSQVAPGKALVHLGSGELTTVLVPTVPLPA</sequence>
<dbReference type="PANTHER" id="PTHR22683">
    <property type="entry name" value="SPORULATION PROTEIN RELATED"/>
    <property type="match status" value="1"/>
</dbReference>
<dbReference type="SMART" id="SM00382">
    <property type="entry name" value="AAA"/>
    <property type="match status" value="3"/>
</dbReference>
<evidence type="ECO:0000313" key="7">
    <source>
        <dbReference type="EMBL" id="MBL0886552.1"/>
    </source>
</evidence>
<protein>
    <submittedName>
        <fullName evidence="7">Cell division protein FtsK</fullName>
    </submittedName>
</protein>
<dbReference type="InterPro" id="IPR050206">
    <property type="entry name" value="FtsK/SpoIIIE/SftA"/>
</dbReference>
<dbReference type="CDD" id="cd01127">
    <property type="entry name" value="TrwB_TraG_TraD_VirD4"/>
    <property type="match status" value="1"/>
</dbReference>
<dbReference type="PANTHER" id="PTHR22683:SF1">
    <property type="entry name" value="TYPE VII SECRETION SYSTEM PROTEIN ESSC"/>
    <property type="match status" value="1"/>
</dbReference>
<evidence type="ECO:0000256" key="5">
    <source>
        <dbReference type="SAM" id="MobiDB-lite"/>
    </source>
</evidence>
<evidence type="ECO:0000256" key="1">
    <source>
        <dbReference type="ARBA" id="ARBA00022741"/>
    </source>
</evidence>
<keyword evidence="7" id="KW-0131">Cell cycle</keyword>
<gene>
    <name evidence="7" type="ORF">HGK34_09755</name>
</gene>
<dbReference type="GO" id="GO:0051301">
    <property type="term" value="P:cell division"/>
    <property type="evidence" value="ECO:0007669"/>
    <property type="project" value="UniProtKB-KW"/>
</dbReference>
<evidence type="ECO:0000259" key="6">
    <source>
        <dbReference type="PROSITE" id="PS50901"/>
    </source>
</evidence>